<feature type="domain" description="ABC-type uncharacterised transport system" evidence="8">
    <location>
        <begin position="454"/>
        <end position="789"/>
    </location>
</feature>
<dbReference type="InterPro" id="IPR025699">
    <property type="entry name" value="ABC2_memb-like"/>
</dbReference>
<dbReference type="InterPro" id="IPR019196">
    <property type="entry name" value="ABC_transp_unknown"/>
</dbReference>
<dbReference type="InterPro" id="IPR051449">
    <property type="entry name" value="ABC-2_transporter_component"/>
</dbReference>
<reference evidence="10 11" key="1">
    <citation type="submission" date="2006-02" db="EMBL/GenBank/DDBJ databases">
        <authorList>
            <person name="Amann R."/>
            <person name="Ferriera S."/>
            <person name="Johnson J."/>
            <person name="Kravitz S."/>
            <person name="Halpern A."/>
            <person name="Remington K."/>
            <person name="Beeson K."/>
            <person name="Tran B."/>
            <person name="Rogers Y.-H."/>
            <person name="Friedman R."/>
            <person name="Venter J.C."/>
        </authorList>
    </citation>
    <scope>NUCLEOTIDE SEQUENCE [LARGE SCALE GENOMIC DNA]</scope>
    <source>
        <strain evidence="10 11">DSM 3645</strain>
    </source>
</reference>
<feature type="transmembrane region" description="Helical" evidence="7">
    <location>
        <begin position="6"/>
        <end position="29"/>
    </location>
</feature>
<accession>A3ZU73</accession>
<evidence type="ECO:0000313" key="10">
    <source>
        <dbReference type="EMBL" id="EAQ79775.1"/>
    </source>
</evidence>
<feature type="transmembrane region" description="Helical" evidence="7">
    <location>
        <begin position="242"/>
        <end position="263"/>
    </location>
</feature>
<evidence type="ECO:0000259" key="9">
    <source>
        <dbReference type="Pfam" id="PF23357"/>
    </source>
</evidence>
<keyword evidence="3 7" id="KW-0812">Transmembrane</keyword>
<evidence type="ECO:0000259" key="8">
    <source>
        <dbReference type="Pfam" id="PF09822"/>
    </source>
</evidence>
<dbReference type="Pfam" id="PF13346">
    <property type="entry name" value="ABC2_membrane_5"/>
    <property type="match status" value="1"/>
</dbReference>
<dbReference type="OrthoDB" id="9794512at2"/>
<dbReference type="HOGENOM" id="CLU_304586_0_0_0"/>
<proteinExistence type="predicted"/>
<evidence type="ECO:0000256" key="7">
    <source>
        <dbReference type="SAM" id="Phobius"/>
    </source>
</evidence>
<organism evidence="10 11">
    <name type="scientific">Blastopirellula marina DSM 3645</name>
    <dbReference type="NCBI Taxonomy" id="314230"/>
    <lineage>
        <taxon>Bacteria</taxon>
        <taxon>Pseudomonadati</taxon>
        <taxon>Planctomycetota</taxon>
        <taxon>Planctomycetia</taxon>
        <taxon>Pirellulales</taxon>
        <taxon>Pirellulaceae</taxon>
        <taxon>Blastopirellula</taxon>
    </lineage>
</organism>
<sequence length="969" mass="107675">MAWINAITLVCFDLIFAGAFFVAMIPLLLVKQAAYAVMKRNFKSYFSNPTGYVFLAIFVLLTSMAAFWPHEFFNANLANLAQLNQNIGLIMLVFVPAITMGLWADERRQGTDELLLTLPATDFDIVMGKYLAAVAVFSVSLLFSQFCNFLVLNALSEGDMDIGLFLTTYIGYWFIGLAMISLGMVASFLTHNLTLGFVMGVLINAPFVMLQYADAFVTGTGWIQFFSQASIGSQFEDFGRGVVSLSSLVYFIMLTVFGVYLSMVLIGRRHWLGGKDGESRLGHYLLRTISLVVIASSATLFFVLHDSRWDATAGKTSSISPQTMKLIRNLKSDEPVRIEAFISAEVPESYAEVKSDLISYLNEFRGASGAKMDVFIYDDLEPFSELAEKARDQYGIMPVQVVGETRGIMQAKEIILGAAVQRGLEKVVIPFFGNRIPVEYELVRSISTVTDQQRKRIGVLTTDAMLFGGVRPDPTNPFGGFQNVPKQRIVDELEKQYDVEQVDPGEPIDPTKFDVLVAVQPSSLTQPQLDNLLTAIKAGVPTAVFDDPVPLTMNQAPPISAPKAPQGSAMFGRQQPPPQKCDIRQLWNLLGVTLSGQQLVTDQYFNANIIWQKYNPHPKLRIGGGGQITPEWVFVDRNTPIAEDALSPLNPDIDISQNLSEVLFVYPGAILRSKNFPQSMTFTPLIRTGSLTGTVTLDGLTRQGNDPTGQRALTGEQYTLAALIEGTPSSNIDKLADPNQKQTETAATTPIRVAMVADIDLLHSAFVGLQAEKNDQIELSLDNTTFVLNLLDNLAGDDRFTTIRGKSPRLARLTMVDTMTKHAVEESTREEEAAKTEFEAEQKAKEEEINKPVEALQELITKLQAKQARQQMTAEDQIELTKLAKRVREQEAVANRKLQVEAERITKELQETQQHIQRDLDRQVLKTQNTFKMFAVILPPIPPILVGLIVFVIRRIKEREGLSKDRIVK</sequence>
<evidence type="ECO:0000256" key="2">
    <source>
        <dbReference type="ARBA" id="ARBA00022475"/>
    </source>
</evidence>
<feature type="domain" description="DUF7088" evidence="9">
    <location>
        <begin position="315"/>
        <end position="421"/>
    </location>
</feature>
<keyword evidence="4 7" id="KW-1133">Transmembrane helix</keyword>
<dbReference type="GO" id="GO:0005886">
    <property type="term" value="C:plasma membrane"/>
    <property type="evidence" value="ECO:0007669"/>
    <property type="project" value="UniProtKB-SubCell"/>
</dbReference>
<dbReference type="PANTHER" id="PTHR30294">
    <property type="entry name" value="MEMBRANE COMPONENT OF ABC TRANSPORTER YHHJ-RELATED"/>
    <property type="match status" value="1"/>
</dbReference>
<dbReference type="Pfam" id="PF09822">
    <property type="entry name" value="ABC_transp_aux"/>
    <property type="match status" value="1"/>
</dbReference>
<feature type="transmembrane region" description="Helical" evidence="7">
    <location>
        <begin position="933"/>
        <end position="953"/>
    </location>
</feature>
<dbReference type="Proteomes" id="UP000004358">
    <property type="component" value="Unassembled WGS sequence"/>
</dbReference>
<dbReference type="Pfam" id="PF23357">
    <property type="entry name" value="DUF7088"/>
    <property type="match status" value="1"/>
</dbReference>
<gene>
    <name evidence="10" type="ORF">DSM3645_21584</name>
</gene>
<dbReference type="RefSeq" id="WP_002652216.1">
    <property type="nucleotide sequence ID" value="NZ_CH672376.1"/>
</dbReference>
<dbReference type="STRING" id="314230.DSM3645_21584"/>
<feature type="transmembrane region" description="Helical" evidence="7">
    <location>
        <begin position="164"/>
        <end position="186"/>
    </location>
</feature>
<dbReference type="AlphaFoldDB" id="A3ZU73"/>
<feature type="coiled-coil region" evidence="6">
    <location>
        <begin position="824"/>
        <end position="922"/>
    </location>
</feature>
<keyword evidence="2" id="KW-1003">Cell membrane</keyword>
<dbReference type="eggNOG" id="COG3225">
    <property type="taxonomic scope" value="Bacteria"/>
</dbReference>
<evidence type="ECO:0000256" key="5">
    <source>
        <dbReference type="ARBA" id="ARBA00023136"/>
    </source>
</evidence>
<feature type="transmembrane region" description="Helical" evidence="7">
    <location>
        <begin position="87"/>
        <end position="104"/>
    </location>
</feature>
<evidence type="ECO:0000313" key="11">
    <source>
        <dbReference type="Proteomes" id="UP000004358"/>
    </source>
</evidence>
<dbReference type="PANTHER" id="PTHR30294:SF29">
    <property type="entry name" value="MULTIDRUG ABC TRANSPORTER PERMEASE YBHS-RELATED"/>
    <property type="match status" value="1"/>
</dbReference>
<evidence type="ECO:0000256" key="6">
    <source>
        <dbReference type="SAM" id="Coils"/>
    </source>
</evidence>
<feature type="transmembrane region" description="Helical" evidence="7">
    <location>
        <begin position="193"/>
        <end position="213"/>
    </location>
</feature>
<feature type="transmembrane region" description="Helical" evidence="7">
    <location>
        <begin position="50"/>
        <end position="67"/>
    </location>
</feature>
<name>A3ZU73_9BACT</name>
<dbReference type="InterPro" id="IPR055396">
    <property type="entry name" value="DUF7088"/>
</dbReference>
<protein>
    <submittedName>
        <fullName evidence="10">Probable permease of ABC transporter</fullName>
    </submittedName>
</protein>
<comment type="subcellular location">
    <subcellularLocation>
        <location evidence="1">Cell membrane</location>
        <topology evidence="1">Multi-pass membrane protein</topology>
    </subcellularLocation>
</comment>
<keyword evidence="5 7" id="KW-0472">Membrane</keyword>
<feature type="transmembrane region" description="Helical" evidence="7">
    <location>
        <begin position="284"/>
        <end position="304"/>
    </location>
</feature>
<evidence type="ECO:0000256" key="1">
    <source>
        <dbReference type="ARBA" id="ARBA00004651"/>
    </source>
</evidence>
<comment type="caution">
    <text evidence="10">The sequence shown here is derived from an EMBL/GenBank/DDBJ whole genome shotgun (WGS) entry which is preliminary data.</text>
</comment>
<evidence type="ECO:0000256" key="4">
    <source>
        <dbReference type="ARBA" id="ARBA00022989"/>
    </source>
</evidence>
<dbReference type="EMBL" id="AANZ01000012">
    <property type="protein sequence ID" value="EAQ79775.1"/>
    <property type="molecule type" value="Genomic_DNA"/>
</dbReference>
<evidence type="ECO:0000256" key="3">
    <source>
        <dbReference type="ARBA" id="ARBA00022692"/>
    </source>
</evidence>
<keyword evidence="6" id="KW-0175">Coiled coil</keyword>
<dbReference type="eggNOG" id="COG1277">
    <property type="taxonomic scope" value="Bacteria"/>
</dbReference>
<feature type="transmembrane region" description="Helical" evidence="7">
    <location>
        <begin position="130"/>
        <end position="152"/>
    </location>
</feature>